<dbReference type="OrthoDB" id="5485398at2"/>
<dbReference type="AlphaFoldDB" id="A0A1H7L7K5"/>
<dbReference type="RefSeq" id="WP_075005763.1">
    <property type="nucleotide sequence ID" value="NZ_FOAP01000003.1"/>
</dbReference>
<dbReference type="EMBL" id="FOAP01000003">
    <property type="protein sequence ID" value="SEK94992.1"/>
    <property type="molecule type" value="Genomic_DNA"/>
</dbReference>
<evidence type="ECO:0008006" key="5">
    <source>
        <dbReference type="Google" id="ProtNLM"/>
    </source>
</evidence>
<feature type="region of interest" description="Disordered" evidence="1">
    <location>
        <begin position="22"/>
        <end position="42"/>
    </location>
</feature>
<name>A0A1H7L7K5_STIAU</name>
<feature type="signal peptide" evidence="2">
    <location>
        <begin position="1"/>
        <end position="22"/>
    </location>
</feature>
<sequence>MKRNKAWMSVLLPAVLALGACGGEDETPNPSPQPGGPTVHEGFITSDETWLASGNPHVVKGMLFVGGSQSPVLTLEAGVQVRFESESGLSVGTSPRELGALRVAGTQEAPVLLTANADAPQPGHWLGVTLGTGAGNSRFSHATIEYAGGIFSSDDEETIEFWKQNAAGLHIVGGEEAPENFRPASIQEVTVRRSANHGAILTGGGFAEGSLGLTLRDNEGVALKSTANEVGTLPAGSAISGNTRNEIHVLEGTVTTSQTWHNAGAPYVLTEVMDLGLPNALRVGSAAAPVLTLSPGTELRLPEEGYISIGYQDENGTIVPGRLQAVGTAQAPIRFGPTGATAGFWSGLFFYGAQDTSLEYVTVAQAGQPLFGLLGGGNLNVNGDLGVSVRHSTLSGSAGCGIAVTIGLNGSAPDYVAEELQNVFTGNAGGAQCNR</sequence>
<feature type="chain" id="PRO_5010249234" description="Lipoprotein" evidence="2">
    <location>
        <begin position="23"/>
        <end position="435"/>
    </location>
</feature>
<proteinExistence type="predicted"/>
<evidence type="ECO:0000313" key="4">
    <source>
        <dbReference type="Proteomes" id="UP000182719"/>
    </source>
</evidence>
<reference evidence="4" key="1">
    <citation type="submission" date="2016-10" db="EMBL/GenBank/DDBJ databases">
        <authorList>
            <person name="Varghese N."/>
            <person name="Submissions S."/>
        </authorList>
    </citation>
    <scope>NUCLEOTIDE SEQUENCE [LARGE SCALE GENOMIC DNA]</scope>
    <source>
        <strain evidence="4">DSM 17044</strain>
    </source>
</reference>
<evidence type="ECO:0000256" key="1">
    <source>
        <dbReference type="SAM" id="MobiDB-lite"/>
    </source>
</evidence>
<accession>A0A1H7L7K5</accession>
<keyword evidence="2" id="KW-0732">Signal</keyword>
<keyword evidence="4" id="KW-1185">Reference proteome</keyword>
<organism evidence="3 4">
    <name type="scientific">Stigmatella aurantiaca</name>
    <dbReference type="NCBI Taxonomy" id="41"/>
    <lineage>
        <taxon>Bacteria</taxon>
        <taxon>Pseudomonadati</taxon>
        <taxon>Myxococcota</taxon>
        <taxon>Myxococcia</taxon>
        <taxon>Myxococcales</taxon>
        <taxon>Cystobacterineae</taxon>
        <taxon>Archangiaceae</taxon>
        <taxon>Stigmatella</taxon>
    </lineage>
</organism>
<evidence type="ECO:0000313" key="3">
    <source>
        <dbReference type="EMBL" id="SEK94992.1"/>
    </source>
</evidence>
<dbReference type="Proteomes" id="UP000182719">
    <property type="component" value="Unassembled WGS sequence"/>
</dbReference>
<evidence type="ECO:0000256" key="2">
    <source>
        <dbReference type="SAM" id="SignalP"/>
    </source>
</evidence>
<gene>
    <name evidence="3" type="ORF">SAMN05444354_103148</name>
</gene>
<dbReference type="PROSITE" id="PS51257">
    <property type="entry name" value="PROKAR_LIPOPROTEIN"/>
    <property type="match status" value="1"/>
</dbReference>
<protein>
    <recommendedName>
        <fullName evidence="5">Lipoprotein</fullName>
    </recommendedName>
</protein>